<dbReference type="EMBL" id="LBGP01000045">
    <property type="protein sequence ID" value="KQA96597.1"/>
    <property type="molecule type" value="Genomic_DNA"/>
</dbReference>
<accession>A0A0Q0TZC3</accession>
<gene>
    <name evidence="1" type="ORF">XV92_18175</name>
</gene>
<reference evidence="1 2" key="1">
    <citation type="journal article" date="2015" name="Genome Biol. Evol.">
        <title>The Dynamics of Genetic Interactions between Vibrio metoecus and Vibrio cholerae, Two Close Relatives Co-Occurring in the Environment.</title>
        <authorList>
            <person name="Orata F.D."/>
            <person name="Kirchberger P.C."/>
            <person name="Meheust R."/>
            <person name="Barlow E.J."/>
            <person name="Tarr C.L."/>
            <person name="Boucher Y."/>
        </authorList>
    </citation>
    <scope>NUCLEOTIDE SEQUENCE [LARGE SCALE GENOMIC DNA]</scope>
    <source>
        <strain evidence="1 2">YB5B04</strain>
    </source>
</reference>
<sequence length="228" mass="26492">MKFKVSKDDCIAEAKRFFKYYYRFCQSPDSDDLRELLASAYSANDKLRKAGMGNFFESEEFLAIKAIRNFFIHQAELLNETKSLPVISEVPISGETNIVCLVPVERFKLIKEASNEAANESLDKTMVFYRDFVDIYPCIFNFGVKFYFFIKDLDFNLDTEEVLNLENSLEFERENGYSHYIKGGISLPLGGCVDEFISKNLISMDERKLMMEAFYEEKNGMYTFKMGI</sequence>
<proteinExistence type="predicted"/>
<name>A0A0Q0TZC3_VIBMT</name>
<dbReference type="OrthoDB" id="5820178at2"/>
<comment type="caution">
    <text evidence="1">The sequence shown here is derived from an EMBL/GenBank/DDBJ whole genome shotgun (WGS) entry which is preliminary data.</text>
</comment>
<evidence type="ECO:0000313" key="2">
    <source>
        <dbReference type="Proteomes" id="UP000050491"/>
    </source>
</evidence>
<dbReference type="RefSeq" id="WP_055065364.1">
    <property type="nucleotide sequence ID" value="NZ_LBGP01000045.1"/>
</dbReference>
<protein>
    <submittedName>
        <fullName evidence="1">Uncharacterized protein</fullName>
    </submittedName>
</protein>
<dbReference type="AlphaFoldDB" id="A0A0Q0TZC3"/>
<organism evidence="1 2">
    <name type="scientific">Vibrio metoecus</name>
    <dbReference type="NCBI Taxonomy" id="1481663"/>
    <lineage>
        <taxon>Bacteria</taxon>
        <taxon>Pseudomonadati</taxon>
        <taxon>Pseudomonadota</taxon>
        <taxon>Gammaproteobacteria</taxon>
        <taxon>Vibrionales</taxon>
        <taxon>Vibrionaceae</taxon>
        <taxon>Vibrio</taxon>
    </lineage>
</organism>
<evidence type="ECO:0000313" key="1">
    <source>
        <dbReference type="EMBL" id="KQA96597.1"/>
    </source>
</evidence>
<dbReference type="PATRIC" id="fig|1481663.12.peg.2729"/>
<dbReference type="Proteomes" id="UP000050491">
    <property type="component" value="Unassembled WGS sequence"/>
</dbReference>